<reference evidence="1" key="3">
    <citation type="submission" date="2023-05" db="EMBL/GenBank/DDBJ databases">
        <authorList>
            <person name="Smith C.H."/>
        </authorList>
    </citation>
    <scope>NUCLEOTIDE SEQUENCE</scope>
    <source>
        <strain evidence="1">CHS0354</strain>
        <tissue evidence="1">Mantle</tissue>
    </source>
</reference>
<name>A0AAE0VPF4_9BIVA</name>
<gene>
    <name evidence="1" type="ORF">CHS0354_017512</name>
</gene>
<feature type="non-terminal residue" evidence="1">
    <location>
        <position position="65"/>
    </location>
</feature>
<dbReference type="AlphaFoldDB" id="A0AAE0VPF4"/>
<evidence type="ECO:0000313" key="2">
    <source>
        <dbReference type="Proteomes" id="UP001195483"/>
    </source>
</evidence>
<reference evidence="1" key="1">
    <citation type="journal article" date="2021" name="Genome Biol. Evol.">
        <title>A High-Quality Reference Genome for a Parasitic Bivalve with Doubly Uniparental Inheritance (Bivalvia: Unionida).</title>
        <authorList>
            <person name="Smith C.H."/>
        </authorList>
    </citation>
    <scope>NUCLEOTIDE SEQUENCE</scope>
    <source>
        <strain evidence="1">CHS0354</strain>
    </source>
</reference>
<organism evidence="1 2">
    <name type="scientific">Potamilus streckersoni</name>
    <dbReference type="NCBI Taxonomy" id="2493646"/>
    <lineage>
        <taxon>Eukaryota</taxon>
        <taxon>Metazoa</taxon>
        <taxon>Spiralia</taxon>
        <taxon>Lophotrochozoa</taxon>
        <taxon>Mollusca</taxon>
        <taxon>Bivalvia</taxon>
        <taxon>Autobranchia</taxon>
        <taxon>Heteroconchia</taxon>
        <taxon>Palaeoheterodonta</taxon>
        <taxon>Unionida</taxon>
        <taxon>Unionoidea</taxon>
        <taxon>Unionidae</taxon>
        <taxon>Ambleminae</taxon>
        <taxon>Lampsilini</taxon>
        <taxon>Potamilus</taxon>
    </lineage>
</organism>
<protein>
    <submittedName>
        <fullName evidence="1">Uncharacterized protein</fullName>
    </submittedName>
</protein>
<sequence length="65" mass="7156">MADQPNTGQEKSIVVGTWMSRLLTARWGADVPGFAQCTFLSCVRQTFLLLGFRTGNKTDEDTSSN</sequence>
<comment type="caution">
    <text evidence="1">The sequence shown here is derived from an EMBL/GenBank/DDBJ whole genome shotgun (WGS) entry which is preliminary data.</text>
</comment>
<reference evidence="1" key="2">
    <citation type="journal article" date="2021" name="Genome Biol. Evol.">
        <title>Developing a high-quality reference genome for a parasitic bivalve with doubly uniparental inheritance (Bivalvia: Unionida).</title>
        <authorList>
            <person name="Smith C.H."/>
        </authorList>
    </citation>
    <scope>NUCLEOTIDE SEQUENCE</scope>
    <source>
        <strain evidence="1">CHS0354</strain>
        <tissue evidence="1">Mantle</tissue>
    </source>
</reference>
<dbReference type="Proteomes" id="UP001195483">
    <property type="component" value="Unassembled WGS sequence"/>
</dbReference>
<proteinExistence type="predicted"/>
<keyword evidence="2" id="KW-1185">Reference proteome</keyword>
<dbReference type="EMBL" id="JAEAOA010001085">
    <property type="protein sequence ID" value="KAK3584342.1"/>
    <property type="molecule type" value="Genomic_DNA"/>
</dbReference>
<evidence type="ECO:0000313" key="1">
    <source>
        <dbReference type="EMBL" id="KAK3584342.1"/>
    </source>
</evidence>
<accession>A0AAE0VPF4</accession>